<evidence type="ECO:0000313" key="3">
    <source>
        <dbReference type="Proteomes" id="UP001140091"/>
    </source>
</evidence>
<reference evidence="2" key="1">
    <citation type="submission" date="2022-06" db="EMBL/GenBank/DDBJ databases">
        <title>Genome Sequence of Candolleomyces eurysporus.</title>
        <authorList>
            <person name="Buettner E."/>
        </authorList>
    </citation>
    <scope>NUCLEOTIDE SEQUENCE</scope>
    <source>
        <strain evidence="2">VTCC 930004</strain>
    </source>
</reference>
<proteinExistence type="predicted"/>
<gene>
    <name evidence="2" type="ORF">H1R20_g7380</name>
</gene>
<organism evidence="2 3">
    <name type="scientific">Candolleomyces eurysporus</name>
    <dbReference type="NCBI Taxonomy" id="2828524"/>
    <lineage>
        <taxon>Eukaryota</taxon>
        <taxon>Fungi</taxon>
        <taxon>Dikarya</taxon>
        <taxon>Basidiomycota</taxon>
        <taxon>Agaricomycotina</taxon>
        <taxon>Agaricomycetes</taxon>
        <taxon>Agaricomycetidae</taxon>
        <taxon>Agaricales</taxon>
        <taxon>Agaricineae</taxon>
        <taxon>Psathyrellaceae</taxon>
        <taxon>Candolleomyces</taxon>
    </lineage>
</organism>
<feature type="non-terminal residue" evidence="2">
    <location>
        <position position="95"/>
    </location>
</feature>
<dbReference type="EMBL" id="JANBPK010000860">
    <property type="protein sequence ID" value="KAJ2929723.1"/>
    <property type="molecule type" value="Genomic_DNA"/>
</dbReference>
<name>A0A9W8MHZ8_9AGAR</name>
<keyword evidence="3" id="KW-1185">Reference proteome</keyword>
<feature type="region of interest" description="Disordered" evidence="1">
    <location>
        <begin position="46"/>
        <end position="65"/>
    </location>
</feature>
<evidence type="ECO:0000256" key="1">
    <source>
        <dbReference type="SAM" id="MobiDB-lite"/>
    </source>
</evidence>
<dbReference type="AlphaFoldDB" id="A0A9W8MHZ8"/>
<sequence>MPLSPREEASKKLYEGLGIGRPVSANSSDAQVQQIPIVTVANHRMVSQPTRQPRGPPSGTEELGPKNFATRIRRKAIGGLGALMDARERREVEAF</sequence>
<evidence type="ECO:0000313" key="2">
    <source>
        <dbReference type="EMBL" id="KAJ2929723.1"/>
    </source>
</evidence>
<comment type="caution">
    <text evidence="2">The sequence shown here is derived from an EMBL/GenBank/DDBJ whole genome shotgun (WGS) entry which is preliminary data.</text>
</comment>
<dbReference type="Proteomes" id="UP001140091">
    <property type="component" value="Unassembled WGS sequence"/>
</dbReference>
<dbReference type="OrthoDB" id="4092340at2759"/>
<protein>
    <submittedName>
        <fullName evidence="2">Uncharacterized protein</fullName>
    </submittedName>
</protein>
<accession>A0A9W8MHZ8</accession>